<protein>
    <recommendedName>
        <fullName evidence="4">Toxin CptA</fullName>
    </recommendedName>
</protein>
<feature type="transmembrane region" description="Helical" evidence="1">
    <location>
        <begin position="21"/>
        <end position="40"/>
    </location>
</feature>
<name>A0AB36DKV5_MORCA</name>
<dbReference type="Proteomes" id="UP000078295">
    <property type="component" value="Unassembled WGS sequence"/>
</dbReference>
<dbReference type="EMBL" id="LXHQ01000049">
    <property type="protein sequence ID" value="OAV22861.1"/>
    <property type="molecule type" value="Genomic_DNA"/>
</dbReference>
<gene>
    <name evidence="2" type="ORF">AO370_1871</name>
</gene>
<comment type="caution">
    <text evidence="2">The sequence shown here is derived from an EMBL/GenBank/DDBJ whole genome shotgun (WGS) entry which is preliminary data.</text>
</comment>
<organism evidence="2 3">
    <name type="scientific">Moraxella catarrhalis</name>
    <name type="common">Branhamella catarrhalis</name>
    <dbReference type="NCBI Taxonomy" id="480"/>
    <lineage>
        <taxon>Bacteria</taxon>
        <taxon>Pseudomonadati</taxon>
        <taxon>Pseudomonadota</taxon>
        <taxon>Gammaproteobacteria</taxon>
        <taxon>Moraxellales</taxon>
        <taxon>Moraxellaceae</taxon>
        <taxon>Moraxella</taxon>
    </lineage>
</organism>
<keyword evidence="1" id="KW-0812">Transmembrane</keyword>
<feature type="transmembrane region" description="Helical" evidence="1">
    <location>
        <begin position="46"/>
        <end position="63"/>
    </location>
</feature>
<keyword evidence="1" id="KW-0472">Membrane</keyword>
<reference evidence="2 3" key="1">
    <citation type="journal article" date="2016" name="Genome Biol. Evol.">
        <title>Comparative Genomic Analyses of the Moraxella catarrhalis Serosensitive and Seroresistant Lineages Demonstrate Their Independent Evolution.</title>
        <authorList>
            <person name="Earl J.P."/>
            <person name="de Vries S.P."/>
            <person name="Ahmed A."/>
            <person name="Powell E."/>
            <person name="Schultz M.P."/>
            <person name="Hermans P.W."/>
            <person name="Hill D.J."/>
            <person name="Zhou Z."/>
            <person name="Constantinidou C.I."/>
            <person name="Hu F.Z."/>
            <person name="Bootsma H.J."/>
            <person name="Ehrlich G.D."/>
        </authorList>
    </citation>
    <scope>NUCLEOTIDE SEQUENCE [LARGE SCALE GENOMIC DNA]</scope>
    <source>
        <strain evidence="2 3">F23</strain>
    </source>
</reference>
<proteinExistence type="predicted"/>
<sequence>MSVYSQYPLVLDAAFVPTRTGWYLWMSTIVLVLLICLAVGLSWWQWVSLGVCTGVLIGFYAYHQRLGIRQMSSRQIDGVWLLSFPAHSKQAATIQDDPKDTHVIHQAYLHDIRLVNLGISSAVVINFYAISPRRQPLSVIIFADQTDSHNFSKLSALARLYQK</sequence>
<keyword evidence="1" id="KW-1133">Transmembrane helix</keyword>
<dbReference type="AlphaFoldDB" id="A0AB36DKV5"/>
<evidence type="ECO:0000313" key="3">
    <source>
        <dbReference type="Proteomes" id="UP000078295"/>
    </source>
</evidence>
<evidence type="ECO:0000313" key="2">
    <source>
        <dbReference type="EMBL" id="OAV22861.1"/>
    </source>
</evidence>
<evidence type="ECO:0000256" key="1">
    <source>
        <dbReference type="SAM" id="Phobius"/>
    </source>
</evidence>
<accession>A0AB36DKV5</accession>
<evidence type="ECO:0008006" key="4">
    <source>
        <dbReference type="Google" id="ProtNLM"/>
    </source>
</evidence>